<dbReference type="RefSeq" id="WP_090629285.1">
    <property type="nucleotide sequence ID" value="NZ_FOCP01000006.1"/>
</dbReference>
<evidence type="ECO:0000313" key="3">
    <source>
        <dbReference type="Proteomes" id="UP000199459"/>
    </source>
</evidence>
<dbReference type="EMBL" id="FOCP01000006">
    <property type="protein sequence ID" value="SEN02261.1"/>
    <property type="molecule type" value="Genomic_DNA"/>
</dbReference>
<feature type="transmembrane region" description="Helical" evidence="1">
    <location>
        <begin position="39"/>
        <end position="58"/>
    </location>
</feature>
<organism evidence="2 3">
    <name type="scientific">Nitrosomonas marina</name>
    <dbReference type="NCBI Taxonomy" id="917"/>
    <lineage>
        <taxon>Bacteria</taxon>
        <taxon>Pseudomonadati</taxon>
        <taxon>Pseudomonadota</taxon>
        <taxon>Betaproteobacteria</taxon>
        <taxon>Nitrosomonadales</taxon>
        <taxon>Nitrosomonadaceae</taxon>
        <taxon>Nitrosomonas</taxon>
    </lineage>
</organism>
<proteinExistence type="predicted"/>
<dbReference type="OrthoDB" id="8545326at2"/>
<keyword evidence="1" id="KW-0812">Transmembrane</keyword>
<dbReference type="STRING" id="917.SAMN05216326_10657"/>
<sequence>MTDQNNESFQSKATTFFSMLGQRFEVLEKLPQKQLPMKYAFVLVGIIIFVFAWKLIAVSKIESDMNKMLEKERTLITQQAREHADKQYKEEEERFGQVLAWAVRSELIRNNIDQIGLYLNDIVKQIDADRIVLISEDGELLVSTDKRLEDVKGSELYSKDVINVHSITIKSDVDGKKLLIAPISDFNKRVAVLVISYNQGKIS</sequence>
<keyword evidence="1" id="KW-0472">Membrane</keyword>
<evidence type="ECO:0000313" key="2">
    <source>
        <dbReference type="EMBL" id="SEN02261.1"/>
    </source>
</evidence>
<reference evidence="2 3" key="1">
    <citation type="submission" date="2016-10" db="EMBL/GenBank/DDBJ databases">
        <authorList>
            <person name="de Groot N.N."/>
        </authorList>
    </citation>
    <scope>NUCLEOTIDE SEQUENCE [LARGE SCALE GENOMIC DNA]</scope>
    <source>
        <strain evidence="2 3">Nm22</strain>
    </source>
</reference>
<protein>
    <submittedName>
        <fullName evidence="2">Uncharacterized protein</fullName>
    </submittedName>
</protein>
<gene>
    <name evidence="2" type="ORF">SAMN05216325_10647</name>
</gene>
<accession>A0A1H8D4E6</accession>
<keyword evidence="1" id="KW-1133">Transmembrane helix</keyword>
<dbReference type="Proteomes" id="UP000199459">
    <property type="component" value="Unassembled WGS sequence"/>
</dbReference>
<dbReference type="AlphaFoldDB" id="A0A1H8D4E6"/>
<name>A0A1H8D4E6_9PROT</name>
<evidence type="ECO:0000256" key="1">
    <source>
        <dbReference type="SAM" id="Phobius"/>
    </source>
</evidence>